<evidence type="ECO:0000313" key="2">
    <source>
        <dbReference type="Proteomes" id="UP000887560"/>
    </source>
</evidence>
<evidence type="ECO:0000313" key="3">
    <source>
        <dbReference type="WBParaSite" id="scf7180000423713.g11540"/>
    </source>
</evidence>
<proteinExistence type="predicted"/>
<sequence>MKIYLILIIVLIYSLAVSMAETNKGMEGHGEEKVDMAGDESPVLGYFRVRRRCLPLSCIGNCGSGKCPYCFILQFYIDTSPLKGQVQLSFDELNCTKPSNIPNELKNLKIFSTAGYIYTPFFEGIPCPEDQYSLKLKEYNISVSSVYS</sequence>
<dbReference type="WBParaSite" id="scf7180000423713.g11540">
    <property type="protein sequence ID" value="scf7180000423713.g11540"/>
    <property type="gene ID" value="scf7180000423713.g11540"/>
</dbReference>
<dbReference type="AlphaFoldDB" id="A0A915PA46"/>
<accession>A0A915PA46</accession>
<keyword evidence="1" id="KW-0732">Signal</keyword>
<feature type="signal peptide" evidence="1">
    <location>
        <begin position="1"/>
        <end position="20"/>
    </location>
</feature>
<protein>
    <submittedName>
        <fullName evidence="3">Uncharacterized protein</fullName>
    </submittedName>
</protein>
<keyword evidence="2" id="KW-1185">Reference proteome</keyword>
<reference evidence="3" key="1">
    <citation type="submission" date="2022-11" db="UniProtKB">
        <authorList>
            <consortium name="WormBaseParasite"/>
        </authorList>
    </citation>
    <scope>IDENTIFICATION</scope>
</reference>
<dbReference type="Proteomes" id="UP000887560">
    <property type="component" value="Unplaced"/>
</dbReference>
<evidence type="ECO:0000256" key="1">
    <source>
        <dbReference type="SAM" id="SignalP"/>
    </source>
</evidence>
<feature type="chain" id="PRO_5037838589" evidence="1">
    <location>
        <begin position="21"/>
        <end position="148"/>
    </location>
</feature>
<name>A0A915PA46_9BILA</name>
<organism evidence="2 3">
    <name type="scientific">Meloidogyne floridensis</name>
    <dbReference type="NCBI Taxonomy" id="298350"/>
    <lineage>
        <taxon>Eukaryota</taxon>
        <taxon>Metazoa</taxon>
        <taxon>Ecdysozoa</taxon>
        <taxon>Nematoda</taxon>
        <taxon>Chromadorea</taxon>
        <taxon>Rhabditida</taxon>
        <taxon>Tylenchina</taxon>
        <taxon>Tylenchomorpha</taxon>
        <taxon>Tylenchoidea</taxon>
        <taxon>Meloidogynidae</taxon>
        <taxon>Meloidogyninae</taxon>
        <taxon>Meloidogyne</taxon>
    </lineage>
</organism>